<evidence type="ECO:0000256" key="3">
    <source>
        <dbReference type="ARBA" id="ARBA00023015"/>
    </source>
</evidence>
<keyword evidence="5" id="KW-0804">Transcription</keyword>
<dbReference type="CDD" id="cd00383">
    <property type="entry name" value="trans_reg_C"/>
    <property type="match status" value="1"/>
</dbReference>
<dbReference type="SMART" id="SM00448">
    <property type="entry name" value="REC"/>
    <property type="match status" value="1"/>
</dbReference>
<dbReference type="Gene3D" id="1.10.10.10">
    <property type="entry name" value="Winged helix-like DNA-binding domain superfamily/Winged helix DNA-binding domain"/>
    <property type="match status" value="1"/>
</dbReference>
<dbReference type="InterPro" id="IPR039420">
    <property type="entry name" value="WalR-like"/>
</dbReference>
<dbReference type="InterPro" id="IPR036388">
    <property type="entry name" value="WH-like_DNA-bd_sf"/>
</dbReference>
<protein>
    <submittedName>
        <fullName evidence="10">Response regulator transcription factor</fullName>
    </submittedName>
</protein>
<dbReference type="RefSeq" id="WP_394842493.1">
    <property type="nucleotide sequence ID" value="NZ_CP089982.1"/>
</dbReference>
<evidence type="ECO:0000259" key="9">
    <source>
        <dbReference type="PROSITE" id="PS51755"/>
    </source>
</evidence>
<sequence>MPRILLVDDDEALLEVLTMAFADAGHSVTTAVDGLSGLDAVARDAPDAIVSDVNMPRLDGFALCRRLRAQGDPVPILLLTSRDNEIDEALGLELGADDYIAKPFSTRILLARVTALLRRDALRRGGLVESRALRDAVQVRVGELIIDAERIEAHFKGTLLSLTLTEFRMLEAFARKPGIVLSRDRLLEIVRGDDSVVVERIIDTYVRRLRRKLEAIDPGFDAIETVVGAGYRLRAPR</sequence>
<proteinExistence type="predicted"/>
<feature type="modified residue" description="4-aspartylphosphate" evidence="6">
    <location>
        <position position="52"/>
    </location>
</feature>
<keyword evidence="2" id="KW-0902">Two-component regulatory system</keyword>
<evidence type="ECO:0000256" key="7">
    <source>
        <dbReference type="PROSITE-ProRule" id="PRU01091"/>
    </source>
</evidence>
<dbReference type="InterPro" id="IPR001789">
    <property type="entry name" value="Sig_transdc_resp-reg_receiver"/>
</dbReference>
<dbReference type="SUPFAM" id="SSF52172">
    <property type="entry name" value="CheY-like"/>
    <property type="match status" value="1"/>
</dbReference>
<reference evidence="10 11" key="1">
    <citation type="submission" date="2021-12" db="EMBL/GenBank/DDBJ databases">
        <title>Discovery of the Pendulisporaceae a myxobacterial family with distinct sporulation behavior and unique specialized metabolism.</title>
        <authorList>
            <person name="Garcia R."/>
            <person name="Popoff A."/>
            <person name="Bader C.D."/>
            <person name="Loehr J."/>
            <person name="Walesch S."/>
            <person name="Walt C."/>
            <person name="Boldt J."/>
            <person name="Bunk B."/>
            <person name="Haeckl F.J.F.P.J."/>
            <person name="Gunesch A.P."/>
            <person name="Birkelbach J."/>
            <person name="Nuebel U."/>
            <person name="Pietschmann T."/>
            <person name="Bach T."/>
            <person name="Mueller R."/>
        </authorList>
    </citation>
    <scope>NUCLEOTIDE SEQUENCE [LARGE SCALE GENOMIC DNA]</scope>
    <source>
        <strain evidence="10 11">MSr12523</strain>
    </source>
</reference>
<dbReference type="PANTHER" id="PTHR48111:SF21">
    <property type="entry name" value="DNA-BINDING DUAL MASTER TRANSCRIPTIONAL REGULATOR RPAA"/>
    <property type="match status" value="1"/>
</dbReference>
<dbReference type="Pfam" id="PF00072">
    <property type="entry name" value="Response_reg"/>
    <property type="match status" value="1"/>
</dbReference>
<evidence type="ECO:0000256" key="5">
    <source>
        <dbReference type="ARBA" id="ARBA00023163"/>
    </source>
</evidence>
<dbReference type="SMART" id="SM00862">
    <property type="entry name" value="Trans_reg_C"/>
    <property type="match status" value="1"/>
</dbReference>
<dbReference type="InterPro" id="IPR001867">
    <property type="entry name" value="OmpR/PhoB-type_DNA-bd"/>
</dbReference>
<dbReference type="Gene3D" id="3.40.50.2300">
    <property type="match status" value="1"/>
</dbReference>
<keyword evidence="1 6" id="KW-0597">Phosphoprotein</keyword>
<evidence type="ECO:0000256" key="6">
    <source>
        <dbReference type="PROSITE-ProRule" id="PRU00169"/>
    </source>
</evidence>
<dbReference type="Proteomes" id="UP001379533">
    <property type="component" value="Chromosome"/>
</dbReference>
<keyword evidence="4 7" id="KW-0238">DNA-binding</keyword>
<dbReference type="PANTHER" id="PTHR48111">
    <property type="entry name" value="REGULATOR OF RPOS"/>
    <property type="match status" value="1"/>
</dbReference>
<keyword evidence="3" id="KW-0805">Transcription regulation</keyword>
<evidence type="ECO:0000256" key="2">
    <source>
        <dbReference type="ARBA" id="ARBA00023012"/>
    </source>
</evidence>
<accession>A0ABZ2JZH3</accession>
<dbReference type="PROSITE" id="PS51755">
    <property type="entry name" value="OMPR_PHOB"/>
    <property type="match status" value="1"/>
</dbReference>
<dbReference type="PROSITE" id="PS50110">
    <property type="entry name" value="RESPONSE_REGULATORY"/>
    <property type="match status" value="1"/>
</dbReference>
<evidence type="ECO:0000259" key="8">
    <source>
        <dbReference type="PROSITE" id="PS50110"/>
    </source>
</evidence>
<feature type="domain" description="OmpR/PhoB-type" evidence="9">
    <location>
        <begin position="136"/>
        <end position="235"/>
    </location>
</feature>
<feature type="domain" description="Response regulatory" evidence="8">
    <location>
        <begin position="3"/>
        <end position="117"/>
    </location>
</feature>
<gene>
    <name evidence="10" type="ORF">LZC95_36165</name>
</gene>
<keyword evidence="11" id="KW-1185">Reference proteome</keyword>
<dbReference type="EMBL" id="CP089982">
    <property type="protein sequence ID" value="WXA91875.1"/>
    <property type="molecule type" value="Genomic_DNA"/>
</dbReference>
<feature type="DNA-binding region" description="OmpR/PhoB-type" evidence="7">
    <location>
        <begin position="136"/>
        <end position="235"/>
    </location>
</feature>
<evidence type="ECO:0000256" key="4">
    <source>
        <dbReference type="ARBA" id="ARBA00023125"/>
    </source>
</evidence>
<evidence type="ECO:0000256" key="1">
    <source>
        <dbReference type="ARBA" id="ARBA00022553"/>
    </source>
</evidence>
<evidence type="ECO:0000313" key="11">
    <source>
        <dbReference type="Proteomes" id="UP001379533"/>
    </source>
</evidence>
<dbReference type="CDD" id="cd17574">
    <property type="entry name" value="REC_OmpR"/>
    <property type="match status" value="1"/>
</dbReference>
<dbReference type="Gene3D" id="6.10.250.690">
    <property type="match status" value="1"/>
</dbReference>
<organism evidence="10 11">
    <name type="scientific">Pendulispora brunnea</name>
    <dbReference type="NCBI Taxonomy" id="2905690"/>
    <lineage>
        <taxon>Bacteria</taxon>
        <taxon>Pseudomonadati</taxon>
        <taxon>Myxococcota</taxon>
        <taxon>Myxococcia</taxon>
        <taxon>Myxococcales</taxon>
        <taxon>Sorangiineae</taxon>
        <taxon>Pendulisporaceae</taxon>
        <taxon>Pendulispora</taxon>
    </lineage>
</organism>
<name>A0ABZ2JZH3_9BACT</name>
<evidence type="ECO:0000313" key="10">
    <source>
        <dbReference type="EMBL" id="WXA91875.1"/>
    </source>
</evidence>
<dbReference type="InterPro" id="IPR011006">
    <property type="entry name" value="CheY-like_superfamily"/>
</dbReference>
<dbReference type="Pfam" id="PF00486">
    <property type="entry name" value="Trans_reg_C"/>
    <property type="match status" value="1"/>
</dbReference>